<evidence type="ECO:0000313" key="2">
    <source>
        <dbReference type="EMBL" id="KAJ8377632.1"/>
    </source>
</evidence>
<organism evidence="2 3">
    <name type="scientific">Aldrovandia affinis</name>
    <dbReference type="NCBI Taxonomy" id="143900"/>
    <lineage>
        <taxon>Eukaryota</taxon>
        <taxon>Metazoa</taxon>
        <taxon>Chordata</taxon>
        <taxon>Craniata</taxon>
        <taxon>Vertebrata</taxon>
        <taxon>Euteleostomi</taxon>
        <taxon>Actinopterygii</taxon>
        <taxon>Neopterygii</taxon>
        <taxon>Teleostei</taxon>
        <taxon>Notacanthiformes</taxon>
        <taxon>Halosauridae</taxon>
        <taxon>Aldrovandia</taxon>
    </lineage>
</organism>
<gene>
    <name evidence="2" type="ORF">AAFF_G00255410</name>
</gene>
<proteinExistence type="predicted"/>
<comment type="caution">
    <text evidence="2">The sequence shown here is derived from an EMBL/GenBank/DDBJ whole genome shotgun (WGS) entry which is preliminary data.</text>
</comment>
<name>A0AAD7W3J9_9TELE</name>
<keyword evidence="3" id="KW-1185">Reference proteome</keyword>
<feature type="region of interest" description="Disordered" evidence="1">
    <location>
        <begin position="43"/>
        <end position="63"/>
    </location>
</feature>
<dbReference type="AlphaFoldDB" id="A0AAD7W3J9"/>
<protein>
    <submittedName>
        <fullName evidence="2">Uncharacterized protein</fullName>
    </submittedName>
</protein>
<accession>A0AAD7W3J9</accession>
<dbReference type="EMBL" id="JAINUG010000345">
    <property type="protein sequence ID" value="KAJ8377632.1"/>
    <property type="molecule type" value="Genomic_DNA"/>
</dbReference>
<feature type="non-terminal residue" evidence="2">
    <location>
        <position position="1"/>
    </location>
</feature>
<evidence type="ECO:0000256" key="1">
    <source>
        <dbReference type="SAM" id="MobiDB-lite"/>
    </source>
</evidence>
<evidence type="ECO:0000313" key="3">
    <source>
        <dbReference type="Proteomes" id="UP001221898"/>
    </source>
</evidence>
<dbReference type="Proteomes" id="UP001221898">
    <property type="component" value="Unassembled WGS sequence"/>
</dbReference>
<sequence>LSFRTVQHHIHEQLHYRHHGARATQTVLNAPTAQYLSSFWKDWSPSSKSRNRYRGGSGGTSESTSVILSAEISRITPVLLLLFFCTVSGAERLVERSNRTYVLALANGEEVYKSAGHPGFHRNPTGWHSACGWIDGSNVTCRHGNSGSELAGS</sequence>
<reference evidence="2" key="1">
    <citation type="journal article" date="2023" name="Science">
        <title>Genome structures resolve the early diversification of teleost fishes.</title>
        <authorList>
            <person name="Parey E."/>
            <person name="Louis A."/>
            <person name="Montfort J."/>
            <person name="Bouchez O."/>
            <person name="Roques C."/>
            <person name="Iampietro C."/>
            <person name="Lluch J."/>
            <person name="Castinel A."/>
            <person name="Donnadieu C."/>
            <person name="Desvignes T."/>
            <person name="Floi Bucao C."/>
            <person name="Jouanno E."/>
            <person name="Wen M."/>
            <person name="Mejri S."/>
            <person name="Dirks R."/>
            <person name="Jansen H."/>
            <person name="Henkel C."/>
            <person name="Chen W.J."/>
            <person name="Zahm M."/>
            <person name="Cabau C."/>
            <person name="Klopp C."/>
            <person name="Thompson A.W."/>
            <person name="Robinson-Rechavi M."/>
            <person name="Braasch I."/>
            <person name="Lecointre G."/>
            <person name="Bobe J."/>
            <person name="Postlethwait J.H."/>
            <person name="Berthelot C."/>
            <person name="Roest Crollius H."/>
            <person name="Guiguen Y."/>
        </authorList>
    </citation>
    <scope>NUCLEOTIDE SEQUENCE</scope>
    <source>
        <strain evidence="2">NC1722</strain>
    </source>
</reference>